<dbReference type="AlphaFoldDB" id="V4RIF5"/>
<dbReference type="Pfam" id="PF00535">
    <property type="entry name" value="Glycos_transf_2"/>
    <property type="match status" value="1"/>
</dbReference>
<accession>V4RIF5</accession>
<dbReference type="OrthoDB" id="9794124at2"/>
<evidence type="ECO:0000313" key="4">
    <source>
        <dbReference type="Proteomes" id="UP000017819"/>
    </source>
</evidence>
<evidence type="ECO:0000313" key="3">
    <source>
        <dbReference type="EMBL" id="ESR23065.1"/>
    </source>
</evidence>
<dbReference type="RefSeq" id="WP_023433252.1">
    <property type="nucleotide sequence ID" value="NZ_AWXZ01000039.1"/>
</dbReference>
<dbReference type="PATRIC" id="fig|631454.5.peg.3093"/>
<dbReference type="EMBL" id="AWXZ01000039">
    <property type="protein sequence ID" value="ESR23065.1"/>
    <property type="molecule type" value="Genomic_DNA"/>
</dbReference>
<dbReference type="InterPro" id="IPR029044">
    <property type="entry name" value="Nucleotide-diphossugar_trans"/>
</dbReference>
<dbReference type="STRING" id="631454.N177_3133"/>
<gene>
    <name evidence="3" type="ORF">N177_3133</name>
</gene>
<dbReference type="Proteomes" id="UP000017819">
    <property type="component" value="Unassembled WGS sequence"/>
</dbReference>
<evidence type="ECO:0000259" key="2">
    <source>
        <dbReference type="Pfam" id="PF00535"/>
    </source>
</evidence>
<dbReference type="GO" id="GO:0016740">
    <property type="term" value="F:transferase activity"/>
    <property type="evidence" value="ECO:0007669"/>
    <property type="project" value="UniProtKB-KW"/>
</dbReference>
<evidence type="ECO:0000256" key="1">
    <source>
        <dbReference type="SAM" id="MobiDB-lite"/>
    </source>
</evidence>
<dbReference type="InterPro" id="IPR001173">
    <property type="entry name" value="Glyco_trans_2-like"/>
</dbReference>
<name>V4RIF5_9HYPH</name>
<sequence>MEPAVSVILPTYNRLDSLAAAMESVLSQSFRDIELIVVDDGSPQDVRAAVAGIGDHRVIYHRRARNGGAGAARNSGLEIARGRFIAFQDSDDLWLPGKLERQMHLFTQLPARVGAVTGGKLLYGRSPSFRYGKGLVAYAPALENRLHLGDDQVRRMLVENRISLQNTLFRRDCHPTSTWFDPLARANEDWDFAVRLCRHTLIYEDDRPVVVGFISTDSISSDPRRECSGLLRIMRKNRDVIEADGDVRGRLEFDLARLLWKCGHTKRARAFMARALRSKPALSLALATSLLRGLRAGVARRDRRHATGQREPLASAARRA</sequence>
<feature type="domain" description="Glycosyltransferase 2-like" evidence="2">
    <location>
        <begin position="6"/>
        <end position="112"/>
    </location>
</feature>
<organism evidence="3 4">
    <name type="scientific">Lutibaculum baratangense AMV1</name>
    <dbReference type="NCBI Taxonomy" id="631454"/>
    <lineage>
        <taxon>Bacteria</taxon>
        <taxon>Pseudomonadati</taxon>
        <taxon>Pseudomonadota</taxon>
        <taxon>Alphaproteobacteria</taxon>
        <taxon>Hyphomicrobiales</taxon>
        <taxon>Tepidamorphaceae</taxon>
        <taxon>Lutibaculum</taxon>
    </lineage>
</organism>
<dbReference type="CDD" id="cd00761">
    <property type="entry name" value="Glyco_tranf_GTA_type"/>
    <property type="match status" value="1"/>
</dbReference>
<comment type="caution">
    <text evidence="3">The sequence shown here is derived from an EMBL/GenBank/DDBJ whole genome shotgun (WGS) entry which is preliminary data.</text>
</comment>
<reference evidence="3 4" key="1">
    <citation type="journal article" date="2014" name="Genome Announc.">
        <title>Draft Genome Sequence of Lutibaculum baratangense Strain AMV1T, Isolated from a Mud Volcano in Andamans, India.</title>
        <authorList>
            <person name="Singh A."/>
            <person name="Sreenivas A."/>
            <person name="Sathyanarayana Reddy G."/>
            <person name="Pinnaka A.K."/>
            <person name="Shivaji S."/>
        </authorList>
    </citation>
    <scope>NUCLEOTIDE SEQUENCE [LARGE SCALE GENOMIC DNA]</scope>
    <source>
        <strain evidence="3 4">AMV1</strain>
    </source>
</reference>
<dbReference type="eggNOG" id="COG1216">
    <property type="taxonomic scope" value="Bacteria"/>
</dbReference>
<dbReference type="PANTHER" id="PTHR43685">
    <property type="entry name" value="GLYCOSYLTRANSFERASE"/>
    <property type="match status" value="1"/>
</dbReference>
<dbReference type="PANTHER" id="PTHR43685:SF11">
    <property type="entry name" value="GLYCOSYLTRANSFERASE TAGX-RELATED"/>
    <property type="match status" value="1"/>
</dbReference>
<keyword evidence="4" id="KW-1185">Reference proteome</keyword>
<proteinExistence type="predicted"/>
<feature type="region of interest" description="Disordered" evidence="1">
    <location>
        <begin position="301"/>
        <end position="320"/>
    </location>
</feature>
<protein>
    <submittedName>
        <fullName evidence="3">Putative N-acetylgalactosaminyl-diphosphoundecaprenol glucuronosyltransferase</fullName>
    </submittedName>
</protein>
<dbReference type="SUPFAM" id="SSF53448">
    <property type="entry name" value="Nucleotide-diphospho-sugar transferases"/>
    <property type="match status" value="1"/>
</dbReference>
<dbReference type="Gene3D" id="3.90.550.10">
    <property type="entry name" value="Spore Coat Polysaccharide Biosynthesis Protein SpsA, Chain A"/>
    <property type="match status" value="1"/>
</dbReference>
<keyword evidence="3" id="KW-0808">Transferase</keyword>
<dbReference type="InterPro" id="IPR050834">
    <property type="entry name" value="Glycosyltransf_2"/>
</dbReference>